<keyword evidence="2" id="KW-1185">Reference proteome</keyword>
<reference evidence="2" key="1">
    <citation type="submission" date="2022-10" db="EMBL/GenBank/DDBJ databases">
        <title>Genome assembly of Pristionchus species.</title>
        <authorList>
            <person name="Yoshida K."/>
            <person name="Sommer R.J."/>
        </authorList>
    </citation>
    <scope>NUCLEOTIDE SEQUENCE [LARGE SCALE GENOMIC DNA]</scope>
    <source>
        <strain evidence="2">RS5460</strain>
    </source>
</reference>
<dbReference type="Proteomes" id="UP001328107">
    <property type="component" value="Unassembled WGS sequence"/>
</dbReference>
<gene>
    <name evidence="1" type="ORF">PMAYCL1PPCAC_26362</name>
</gene>
<feature type="non-terminal residue" evidence="1">
    <location>
        <position position="352"/>
    </location>
</feature>
<dbReference type="EMBL" id="BTRK01000005">
    <property type="protein sequence ID" value="GMR56167.1"/>
    <property type="molecule type" value="Genomic_DNA"/>
</dbReference>
<accession>A0AAN5D5N3</accession>
<proteinExistence type="predicted"/>
<evidence type="ECO:0000313" key="2">
    <source>
        <dbReference type="Proteomes" id="UP001328107"/>
    </source>
</evidence>
<evidence type="ECO:0000313" key="1">
    <source>
        <dbReference type="EMBL" id="GMR56167.1"/>
    </source>
</evidence>
<dbReference type="AlphaFoldDB" id="A0AAN5D5N3"/>
<name>A0AAN5D5N3_9BILA</name>
<comment type="caution">
    <text evidence="1">The sequence shown here is derived from an EMBL/GenBank/DDBJ whole genome shotgun (WGS) entry which is preliminary data.</text>
</comment>
<organism evidence="1 2">
    <name type="scientific">Pristionchus mayeri</name>
    <dbReference type="NCBI Taxonomy" id="1317129"/>
    <lineage>
        <taxon>Eukaryota</taxon>
        <taxon>Metazoa</taxon>
        <taxon>Ecdysozoa</taxon>
        <taxon>Nematoda</taxon>
        <taxon>Chromadorea</taxon>
        <taxon>Rhabditida</taxon>
        <taxon>Rhabditina</taxon>
        <taxon>Diplogasteromorpha</taxon>
        <taxon>Diplogasteroidea</taxon>
        <taxon>Neodiplogasteridae</taxon>
        <taxon>Pristionchus</taxon>
    </lineage>
</organism>
<protein>
    <submittedName>
        <fullName evidence="1">Uncharacterized protein</fullName>
    </submittedName>
</protein>
<sequence length="352" mass="38567">MLSMSKTKGLIGCDREPDQSLSILGLLECLGRLVAFQLERALLSAGEEDLAMEDSLDVSVEDGRDATLVDLSIVLVVVHLVVRLDSATRGELSAVGVGDADAREEGDGHLLANHRPQQLQLATPLAIAHHRVQSMDGRRVEAAVAVGQLQALAGERALAQKRARQHLPLGGASLEIETECSDVETLEQLVHFAVKAAESRQHHREMVDARVSRDFPDDVRRVRTLLVEDHVLVVGTPALRGRQRRGDGLLLDDESVHVVVGLGLDAVQPLVHSGRPESVGDRQSFDDVRDEFIGQLEEGRQEVSVVYVNPSGLYRESTENHLNHLHDDGLRGEVDARIDEHFLLSSSWSLLD</sequence>